<feature type="transmembrane region" description="Helical" evidence="13">
    <location>
        <begin position="12"/>
        <end position="43"/>
    </location>
</feature>
<dbReference type="GO" id="GO:0051028">
    <property type="term" value="P:mRNA transport"/>
    <property type="evidence" value="ECO:0007669"/>
    <property type="project" value="UniProtKB-KW"/>
</dbReference>
<feature type="transmembrane region" description="Helical" evidence="13">
    <location>
        <begin position="252"/>
        <end position="270"/>
    </location>
</feature>
<protein>
    <recommendedName>
        <fullName evidence="16">Nucleoporin NDC1</fullName>
    </recommendedName>
</protein>
<dbReference type="FunCoup" id="A0A067RH31">
    <property type="interactions" value="1600"/>
</dbReference>
<feature type="transmembrane region" description="Helical" evidence="13">
    <location>
        <begin position="149"/>
        <end position="168"/>
    </location>
</feature>
<dbReference type="OrthoDB" id="67850at2759"/>
<dbReference type="InParanoid" id="A0A067RH31"/>
<evidence type="ECO:0000256" key="8">
    <source>
        <dbReference type="ARBA" id="ARBA00022989"/>
    </source>
</evidence>
<keyword evidence="9" id="KW-0811">Translocation</keyword>
<dbReference type="InterPro" id="IPR019049">
    <property type="entry name" value="Nucleoporin_prot_Ndc1/Nup"/>
</dbReference>
<gene>
    <name evidence="14" type="ORF">L798_02006</name>
</gene>
<evidence type="ECO:0000313" key="15">
    <source>
        <dbReference type="Proteomes" id="UP000027135"/>
    </source>
</evidence>
<evidence type="ECO:0000256" key="13">
    <source>
        <dbReference type="SAM" id="Phobius"/>
    </source>
</evidence>
<dbReference type="GO" id="GO:0031965">
    <property type="term" value="C:nuclear membrane"/>
    <property type="evidence" value="ECO:0007669"/>
    <property type="project" value="UniProtKB-SubCell"/>
</dbReference>
<accession>A0A067RH31</accession>
<evidence type="ECO:0000256" key="12">
    <source>
        <dbReference type="ARBA" id="ARBA00023242"/>
    </source>
</evidence>
<comment type="similarity">
    <text evidence="3">Belongs to the NDC1 family.</text>
</comment>
<dbReference type="EMBL" id="KK852510">
    <property type="protein sequence ID" value="KDR22348.1"/>
    <property type="molecule type" value="Genomic_DNA"/>
</dbReference>
<dbReference type="GO" id="GO:0070762">
    <property type="term" value="C:nuclear pore transmembrane ring"/>
    <property type="evidence" value="ECO:0007669"/>
    <property type="project" value="TreeGrafter"/>
</dbReference>
<dbReference type="GO" id="GO:0015031">
    <property type="term" value="P:protein transport"/>
    <property type="evidence" value="ECO:0007669"/>
    <property type="project" value="UniProtKB-KW"/>
</dbReference>
<evidence type="ECO:0000256" key="7">
    <source>
        <dbReference type="ARBA" id="ARBA00022927"/>
    </source>
</evidence>
<evidence type="ECO:0000256" key="4">
    <source>
        <dbReference type="ARBA" id="ARBA00022448"/>
    </source>
</evidence>
<sequence length="594" mass="67682">MKAKVNMSYREILFWRVAAALFWGFVLQAVFLIAFVLVVNFNLWHPIAWIQQSLAFSVSLRTWLYLVPLGLVICTQGIVCGKDFLVVNRYCGTRFAVCCSMFSPHTLIIGTSYSVIGGLITWIYLSLLGGKYGKMLDVCSSDDKKTCLIEGYLFLILNGFWIGIYFFVHDHVFGLKALLFPIIQQLKFLQVKSELQPLMKQAMIDAVSPTMYFVIMYYWYGGAVRGYVSDFLNCNIEETSQGTIFRLMNVSLLFYSWFFNSTFIFAIYTMKLMFQVNLTEHVVFPVTPVFGNTDCLTLHQSLALTDIPIICYLGFLDLKILAEKDHGRREELFALSHPGGHPYNWNAVVEESLKVITKFTEDLNQTNIEAQSTPENKEHCIPKDYFPSKDPAVIPAGHHTTSISRMRNMSLRIQNAPDISLYQSPSNSAQFQSPPVSISQESITRVLKVYASRAVGVLCRKPGIFFVFGELPDAKVRYHLAQCQPVIWAIQGLSRLAASSFKEDHYGVVQKDLPAIITALFQLKQAMDKLQKIGNYKRSQKVEHYDMKMKAALQSAVKQSLYCICVTFGDYVKELPLRKDVLQQLHNFLMFREG</sequence>
<dbReference type="GO" id="GO:0030674">
    <property type="term" value="F:protein-macromolecule adaptor activity"/>
    <property type="evidence" value="ECO:0007669"/>
    <property type="project" value="TreeGrafter"/>
</dbReference>
<organism evidence="14 15">
    <name type="scientific">Zootermopsis nevadensis</name>
    <name type="common">Dampwood termite</name>
    <dbReference type="NCBI Taxonomy" id="136037"/>
    <lineage>
        <taxon>Eukaryota</taxon>
        <taxon>Metazoa</taxon>
        <taxon>Ecdysozoa</taxon>
        <taxon>Arthropoda</taxon>
        <taxon>Hexapoda</taxon>
        <taxon>Insecta</taxon>
        <taxon>Pterygota</taxon>
        <taxon>Neoptera</taxon>
        <taxon>Polyneoptera</taxon>
        <taxon>Dictyoptera</taxon>
        <taxon>Blattodea</taxon>
        <taxon>Blattoidea</taxon>
        <taxon>Termitoidae</taxon>
        <taxon>Termopsidae</taxon>
        <taxon>Zootermopsis</taxon>
    </lineage>
</organism>
<dbReference type="AlphaFoldDB" id="A0A067RH31"/>
<evidence type="ECO:0000256" key="10">
    <source>
        <dbReference type="ARBA" id="ARBA00023132"/>
    </source>
</evidence>
<dbReference type="OMA" id="ILCQQHL"/>
<evidence type="ECO:0000256" key="9">
    <source>
        <dbReference type="ARBA" id="ARBA00023010"/>
    </source>
</evidence>
<reference evidence="14 15" key="1">
    <citation type="journal article" date="2014" name="Nat. Commun.">
        <title>Molecular traces of alternative social organization in a termite genome.</title>
        <authorList>
            <person name="Terrapon N."/>
            <person name="Li C."/>
            <person name="Robertson H.M."/>
            <person name="Ji L."/>
            <person name="Meng X."/>
            <person name="Booth W."/>
            <person name="Chen Z."/>
            <person name="Childers C.P."/>
            <person name="Glastad K.M."/>
            <person name="Gokhale K."/>
            <person name="Gowin J."/>
            <person name="Gronenberg W."/>
            <person name="Hermansen R.A."/>
            <person name="Hu H."/>
            <person name="Hunt B.G."/>
            <person name="Huylmans A.K."/>
            <person name="Khalil S.M."/>
            <person name="Mitchell R.D."/>
            <person name="Munoz-Torres M.C."/>
            <person name="Mustard J.A."/>
            <person name="Pan H."/>
            <person name="Reese J.T."/>
            <person name="Scharf M.E."/>
            <person name="Sun F."/>
            <person name="Vogel H."/>
            <person name="Xiao J."/>
            <person name="Yang W."/>
            <person name="Yang Z."/>
            <person name="Yang Z."/>
            <person name="Zhou J."/>
            <person name="Zhu J."/>
            <person name="Brent C.S."/>
            <person name="Elsik C.G."/>
            <person name="Goodisman M.A."/>
            <person name="Liberles D.A."/>
            <person name="Roe R.M."/>
            <person name="Vargo E.L."/>
            <person name="Vilcinskas A."/>
            <person name="Wang J."/>
            <person name="Bornberg-Bauer E."/>
            <person name="Korb J."/>
            <person name="Zhang G."/>
            <person name="Liebig J."/>
        </authorList>
    </citation>
    <scope>NUCLEOTIDE SEQUENCE [LARGE SCALE GENOMIC DNA]</scope>
    <source>
        <tissue evidence="14">Whole organism</tissue>
    </source>
</reference>
<keyword evidence="7" id="KW-0653">Protein transport</keyword>
<dbReference type="STRING" id="136037.A0A067RH31"/>
<evidence type="ECO:0000256" key="3">
    <source>
        <dbReference type="ARBA" id="ARBA00005760"/>
    </source>
</evidence>
<feature type="transmembrane region" description="Helical" evidence="13">
    <location>
        <begin position="106"/>
        <end position="129"/>
    </location>
</feature>
<keyword evidence="11 13" id="KW-0472">Membrane</keyword>
<comment type="subcellular location">
    <subcellularLocation>
        <location evidence="1">Nucleus membrane</location>
        <topology evidence="1">Multi-pass membrane protein</topology>
    </subcellularLocation>
    <subcellularLocation>
        <location evidence="2">Nucleus</location>
        <location evidence="2">Nuclear pore complex</location>
    </subcellularLocation>
</comment>
<evidence type="ECO:0000256" key="1">
    <source>
        <dbReference type="ARBA" id="ARBA00004232"/>
    </source>
</evidence>
<dbReference type="PANTHER" id="PTHR13269:SF6">
    <property type="entry name" value="NUCLEOPORIN NDC1"/>
    <property type="match status" value="1"/>
</dbReference>
<keyword evidence="4" id="KW-0813">Transport</keyword>
<dbReference type="PANTHER" id="PTHR13269">
    <property type="entry name" value="NUCLEOPORIN NDC1"/>
    <property type="match status" value="1"/>
</dbReference>
<dbReference type="Proteomes" id="UP000027135">
    <property type="component" value="Unassembled WGS sequence"/>
</dbReference>
<proteinExistence type="inferred from homology"/>
<evidence type="ECO:0000313" key="14">
    <source>
        <dbReference type="EMBL" id="KDR22348.1"/>
    </source>
</evidence>
<dbReference type="GO" id="GO:0006999">
    <property type="term" value="P:nuclear pore organization"/>
    <property type="evidence" value="ECO:0007669"/>
    <property type="project" value="TreeGrafter"/>
</dbReference>
<keyword evidence="12" id="KW-0539">Nucleus</keyword>
<dbReference type="Pfam" id="PF09531">
    <property type="entry name" value="Ndc1_Nup"/>
    <property type="match status" value="1"/>
</dbReference>
<keyword evidence="15" id="KW-1185">Reference proteome</keyword>
<evidence type="ECO:0000256" key="11">
    <source>
        <dbReference type="ARBA" id="ARBA00023136"/>
    </source>
</evidence>
<evidence type="ECO:0000256" key="6">
    <source>
        <dbReference type="ARBA" id="ARBA00022816"/>
    </source>
</evidence>
<keyword evidence="8 13" id="KW-1133">Transmembrane helix</keyword>
<feature type="transmembrane region" description="Helical" evidence="13">
    <location>
        <begin position="202"/>
        <end position="220"/>
    </location>
</feature>
<evidence type="ECO:0000256" key="2">
    <source>
        <dbReference type="ARBA" id="ARBA00004567"/>
    </source>
</evidence>
<dbReference type="eggNOG" id="KOG4358">
    <property type="taxonomic scope" value="Eukaryota"/>
</dbReference>
<evidence type="ECO:0008006" key="16">
    <source>
        <dbReference type="Google" id="ProtNLM"/>
    </source>
</evidence>
<keyword evidence="5 13" id="KW-0812">Transmembrane</keyword>
<keyword evidence="10" id="KW-0906">Nuclear pore complex</keyword>
<evidence type="ECO:0000256" key="5">
    <source>
        <dbReference type="ARBA" id="ARBA00022692"/>
    </source>
</evidence>
<keyword evidence="6" id="KW-0509">mRNA transport</keyword>
<name>A0A067RH31_ZOONE</name>